<keyword evidence="5" id="KW-0029">Amino-acid transport</keyword>
<dbReference type="CDD" id="cd06582">
    <property type="entry name" value="TM_PBP1_LivH_like"/>
    <property type="match status" value="1"/>
</dbReference>
<evidence type="ECO:0000313" key="11">
    <source>
        <dbReference type="Proteomes" id="UP000660885"/>
    </source>
</evidence>
<organism evidence="10 11">
    <name type="scientific">Belnapia arida</name>
    <dbReference type="NCBI Taxonomy" id="2804533"/>
    <lineage>
        <taxon>Bacteria</taxon>
        <taxon>Pseudomonadati</taxon>
        <taxon>Pseudomonadota</taxon>
        <taxon>Alphaproteobacteria</taxon>
        <taxon>Acetobacterales</taxon>
        <taxon>Roseomonadaceae</taxon>
        <taxon>Belnapia</taxon>
    </lineage>
</organism>
<dbReference type="InterPro" id="IPR001851">
    <property type="entry name" value="ABC_transp_permease"/>
</dbReference>
<keyword evidence="4 9" id="KW-0812">Transmembrane</keyword>
<sequence>MDGFAHQIIAGIATGGIYASVALALVMIYQATHHVNFAQGEMATLSTFIAWSMVEAGFPYWVAFAATVMLSFLIGVLVERLLMRPVQNAAVLTHVGVFIGLLLIVGNMTGWIFGYTTKVYPSPFTSSGPLMGGLISAHELGSTAVTLVVLTLVFLFFRYTSLGLAMRAAAYNPRSARLVGIRVGWMLALGWGLAAAIGAVAGMMVAPVVFLDPSMMTGILLYAFAGALIGGIDNPLGAVIGGFAVGVLENLAGAYVVGTELKLTVALAIIIGVLVIRPSGLLGRVVTSRV</sequence>
<comment type="similarity">
    <text evidence="8">Belongs to the binding-protein-dependent transport system permease family. LivHM subfamily.</text>
</comment>
<dbReference type="RefSeq" id="WP_202831505.1">
    <property type="nucleotide sequence ID" value="NZ_JAETWB010000003.1"/>
</dbReference>
<dbReference type="InterPro" id="IPR052157">
    <property type="entry name" value="BCAA_transport_permease"/>
</dbReference>
<comment type="subcellular location">
    <subcellularLocation>
        <location evidence="1">Cell membrane</location>
        <topology evidence="1">Multi-pass membrane protein</topology>
    </subcellularLocation>
</comment>
<dbReference type="PANTHER" id="PTHR11795:SF451">
    <property type="entry name" value="ABC TRANSPORTER PERMEASE PROTEIN"/>
    <property type="match status" value="1"/>
</dbReference>
<feature type="transmembrane region" description="Helical" evidence="9">
    <location>
        <begin position="60"/>
        <end position="78"/>
    </location>
</feature>
<evidence type="ECO:0000256" key="5">
    <source>
        <dbReference type="ARBA" id="ARBA00022970"/>
    </source>
</evidence>
<feature type="transmembrane region" description="Helical" evidence="9">
    <location>
        <begin position="215"/>
        <end position="232"/>
    </location>
</feature>
<feature type="transmembrane region" description="Helical" evidence="9">
    <location>
        <begin position="6"/>
        <end position="28"/>
    </location>
</feature>
<dbReference type="Pfam" id="PF02653">
    <property type="entry name" value="BPD_transp_2"/>
    <property type="match status" value="1"/>
</dbReference>
<proteinExistence type="inferred from homology"/>
<evidence type="ECO:0000256" key="7">
    <source>
        <dbReference type="ARBA" id="ARBA00023136"/>
    </source>
</evidence>
<evidence type="ECO:0000256" key="3">
    <source>
        <dbReference type="ARBA" id="ARBA00022475"/>
    </source>
</evidence>
<feature type="transmembrane region" description="Helical" evidence="9">
    <location>
        <begin position="239"/>
        <end position="257"/>
    </location>
</feature>
<reference evidence="10 11" key="1">
    <citation type="submission" date="2021-01" db="EMBL/GenBank/DDBJ databases">
        <title>Belnapia mucosa sp. nov. and Belnapia arida sp. nov., isolated from the Tabernas Desert (Almeria, Spain).</title>
        <authorList>
            <person name="Molina-Menor E."/>
            <person name="Vidal-Verdu A."/>
            <person name="Calonge A."/>
            <person name="Satari L."/>
            <person name="Pereto J."/>
            <person name="Porcar M."/>
        </authorList>
    </citation>
    <scope>NUCLEOTIDE SEQUENCE [LARGE SCALE GENOMIC DNA]</scope>
    <source>
        <strain evidence="10 11">T18</strain>
    </source>
</reference>
<evidence type="ECO:0000256" key="4">
    <source>
        <dbReference type="ARBA" id="ARBA00022692"/>
    </source>
</evidence>
<feature type="transmembrane region" description="Helical" evidence="9">
    <location>
        <begin position="183"/>
        <end position="209"/>
    </location>
</feature>
<feature type="transmembrane region" description="Helical" evidence="9">
    <location>
        <begin position="90"/>
        <end position="113"/>
    </location>
</feature>
<accession>A0ABS1U336</accession>
<evidence type="ECO:0000313" key="10">
    <source>
        <dbReference type="EMBL" id="MBL6078354.1"/>
    </source>
</evidence>
<protein>
    <submittedName>
        <fullName evidence="10">Branched-chain amino acid ABC transporter permease</fullName>
    </submittedName>
</protein>
<keyword evidence="3" id="KW-1003">Cell membrane</keyword>
<keyword evidence="2" id="KW-0813">Transport</keyword>
<keyword evidence="6 9" id="KW-1133">Transmembrane helix</keyword>
<evidence type="ECO:0000256" key="8">
    <source>
        <dbReference type="ARBA" id="ARBA00037998"/>
    </source>
</evidence>
<dbReference type="EMBL" id="JAETWB010000003">
    <property type="protein sequence ID" value="MBL6078354.1"/>
    <property type="molecule type" value="Genomic_DNA"/>
</dbReference>
<name>A0ABS1U336_9PROT</name>
<evidence type="ECO:0000256" key="6">
    <source>
        <dbReference type="ARBA" id="ARBA00022989"/>
    </source>
</evidence>
<feature type="transmembrane region" description="Helical" evidence="9">
    <location>
        <begin position="263"/>
        <end position="286"/>
    </location>
</feature>
<gene>
    <name evidence="10" type="ORF">JMJ56_10085</name>
</gene>
<comment type="caution">
    <text evidence="10">The sequence shown here is derived from an EMBL/GenBank/DDBJ whole genome shotgun (WGS) entry which is preliminary data.</text>
</comment>
<evidence type="ECO:0000256" key="2">
    <source>
        <dbReference type="ARBA" id="ARBA00022448"/>
    </source>
</evidence>
<dbReference type="Proteomes" id="UP000660885">
    <property type="component" value="Unassembled WGS sequence"/>
</dbReference>
<dbReference type="PANTHER" id="PTHR11795">
    <property type="entry name" value="BRANCHED-CHAIN AMINO ACID TRANSPORT SYSTEM PERMEASE PROTEIN LIVH"/>
    <property type="match status" value="1"/>
</dbReference>
<evidence type="ECO:0000256" key="1">
    <source>
        <dbReference type="ARBA" id="ARBA00004651"/>
    </source>
</evidence>
<feature type="transmembrane region" description="Helical" evidence="9">
    <location>
        <begin position="133"/>
        <end position="157"/>
    </location>
</feature>
<keyword evidence="11" id="KW-1185">Reference proteome</keyword>
<keyword evidence="7 9" id="KW-0472">Membrane</keyword>
<evidence type="ECO:0000256" key="9">
    <source>
        <dbReference type="SAM" id="Phobius"/>
    </source>
</evidence>